<name>A0A803PZC4_CANSA</name>
<dbReference type="EMBL" id="UZAU01000575">
    <property type="status" value="NOT_ANNOTATED_CDS"/>
    <property type="molecule type" value="Genomic_DNA"/>
</dbReference>
<dbReference type="InterPro" id="IPR005135">
    <property type="entry name" value="Endo/exonuclease/phosphatase"/>
</dbReference>
<keyword evidence="3" id="KW-1185">Reference proteome</keyword>
<protein>
    <recommendedName>
        <fullName evidence="1">Endonuclease/exonuclease/phosphatase domain-containing protein</fullName>
    </recommendedName>
</protein>
<evidence type="ECO:0000313" key="2">
    <source>
        <dbReference type="EnsemblPlants" id="cds.evm.model.06.670"/>
    </source>
</evidence>
<reference evidence="2" key="2">
    <citation type="submission" date="2021-03" db="UniProtKB">
        <authorList>
            <consortium name="EnsemblPlants"/>
        </authorList>
    </citation>
    <scope>IDENTIFICATION</scope>
</reference>
<dbReference type="PANTHER" id="PTHR35218:SF9">
    <property type="entry name" value="ENDONUCLEASE_EXONUCLEASE_PHOSPHATASE DOMAIN-CONTAINING PROTEIN"/>
    <property type="match status" value="1"/>
</dbReference>
<accession>A0A803PZC4</accession>
<dbReference type="OMA" id="IMWEREA"/>
<dbReference type="AlphaFoldDB" id="A0A803PZC4"/>
<dbReference type="Gene3D" id="3.60.10.10">
    <property type="entry name" value="Endonuclease/exonuclease/phosphatase"/>
    <property type="match status" value="1"/>
</dbReference>
<dbReference type="SUPFAM" id="SSF56219">
    <property type="entry name" value="DNase I-like"/>
    <property type="match status" value="1"/>
</dbReference>
<feature type="domain" description="Endonuclease/exonuclease/phosphatase" evidence="1">
    <location>
        <begin position="4"/>
        <end position="212"/>
    </location>
</feature>
<evidence type="ECO:0000259" key="1">
    <source>
        <dbReference type="Pfam" id="PF03372"/>
    </source>
</evidence>
<dbReference type="Gramene" id="evm.model.06.670">
    <property type="protein sequence ID" value="cds.evm.model.06.670"/>
    <property type="gene ID" value="evm.TU.06.670"/>
</dbReference>
<dbReference type="EnsemblPlants" id="evm.model.06.670">
    <property type="protein sequence ID" value="cds.evm.model.06.670"/>
    <property type="gene ID" value="evm.TU.06.670"/>
</dbReference>
<proteinExistence type="predicted"/>
<dbReference type="Proteomes" id="UP000596661">
    <property type="component" value="Chromosome 6"/>
</dbReference>
<sequence>MKILSWNARGLGNPNAFRHLRLLVSQQSPHVLFLMETRLNNNSLSRFRQSLNFSHGLEVPRLGLSGGLMLLWKDDIDVKLNNIGSCFFDCYMTSNAGQQFHFSAFYGSPTVQNRSDSWTLLRRLADVAPLQPWLVIGDFNEILSNQNKSGGTLRSESQMNAFRSALDYCHLSDPPFQGDCYTWAKKRTAVNTLKERLDWCFVNDAWNLAFNQPKVTHLDYFNSDHRAISVVLSNASISHNHQRHSRFRFEKLWLSDPESKDIISNSWLNDQVTDPICGVLNNLESCARSLQSWHIKKYGRMKHNITAAQKRVDTLNNSPSRLTK</sequence>
<evidence type="ECO:0000313" key="3">
    <source>
        <dbReference type="Proteomes" id="UP000596661"/>
    </source>
</evidence>
<dbReference type="GO" id="GO:0003824">
    <property type="term" value="F:catalytic activity"/>
    <property type="evidence" value="ECO:0007669"/>
    <property type="project" value="InterPro"/>
</dbReference>
<dbReference type="Pfam" id="PF03372">
    <property type="entry name" value="Exo_endo_phos"/>
    <property type="match status" value="1"/>
</dbReference>
<reference evidence="2" key="1">
    <citation type="submission" date="2018-11" db="EMBL/GenBank/DDBJ databases">
        <authorList>
            <person name="Grassa J C."/>
        </authorList>
    </citation>
    <scope>NUCLEOTIDE SEQUENCE [LARGE SCALE GENOMIC DNA]</scope>
</reference>
<dbReference type="OrthoDB" id="1113909at2759"/>
<organism evidence="2 3">
    <name type="scientific">Cannabis sativa</name>
    <name type="common">Hemp</name>
    <name type="synonym">Marijuana</name>
    <dbReference type="NCBI Taxonomy" id="3483"/>
    <lineage>
        <taxon>Eukaryota</taxon>
        <taxon>Viridiplantae</taxon>
        <taxon>Streptophyta</taxon>
        <taxon>Embryophyta</taxon>
        <taxon>Tracheophyta</taxon>
        <taxon>Spermatophyta</taxon>
        <taxon>Magnoliopsida</taxon>
        <taxon>eudicotyledons</taxon>
        <taxon>Gunneridae</taxon>
        <taxon>Pentapetalae</taxon>
        <taxon>rosids</taxon>
        <taxon>fabids</taxon>
        <taxon>Rosales</taxon>
        <taxon>Cannabaceae</taxon>
        <taxon>Cannabis</taxon>
    </lineage>
</organism>
<dbReference type="PANTHER" id="PTHR35218">
    <property type="entry name" value="RNASE H DOMAIN-CONTAINING PROTEIN"/>
    <property type="match status" value="1"/>
</dbReference>
<dbReference type="InterPro" id="IPR036691">
    <property type="entry name" value="Endo/exonu/phosph_ase_sf"/>
</dbReference>